<keyword evidence="7" id="KW-1185">Reference proteome</keyword>
<feature type="domain" description="ANTAR" evidence="5">
    <location>
        <begin position="171"/>
        <end position="232"/>
    </location>
</feature>
<dbReference type="Proteomes" id="UP000272560">
    <property type="component" value="Unassembled WGS sequence"/>
</dbReference>
<dbReference type="SUPFAM" id="SSF52172">
    <property type="entry name" value="CheY-like"/>
    <property type="match status" value="1"/>
</dbReference>
<dbReference type="InterPro" id="IPR012074">
    <property type="entry name" value="GAF_ANTAR"/>
</dbReference>
<organism evidence="6 7">
    <name type="scientific">Arthrobacter cheniae</name>
    <dbReference type="NCBI Taxonomy" id="1258888"/>
    <lineage>
        <taxon>Bacteria</taxon>
        <taxon>Bacillati</taxon>
        <taxon>Actinomycetota</taxon>
        <taxon>Actinomycetes</taxon>
        <taxon>Micrococcales</taxon>
        <taxon>Micrococcaceae</taxon>
        <taxon>Arthrobacter</taxon>
    </lineage>
</organism>
<evidence type="ECO:0000256" key="2">
    <source>
        <dbReference type="ARBA" id="ARBA00022777"/>
    </source>
</evidence>
<sequence length="246" mass="26253">MIAGTADDEVRQPAQLQDLVLESTDLERFVTKLAERAAQTFSSEIEEVLCSVTVLRPRTKAVMASSSDRAKVVDEVQLSFDDGPCLRAAREGRLYVVQDFTTEDRFGKYSRTMIGHGIHSAPGIPIGLDGNAAAALDLYATAPDVFGSEIIAAAEALATEASHLLRVAVHIAQLSTTNHHLKQAISSRTTIDVAAGIIMAQNRCSHDAAMTILSAAASGRSMKLRDVAATVVEFVGQEVPATHVEP</sequence>
<evidence type="ECO:0000259" key="5">
    <source>
        <dbReference type="PROSITE" id="PS50921"/>
    </source>
</evidence>
<evidence type="ECO:0000313" key="6">
    <source>
        <dbReference type="EMBL" id="RJT83338.1"/>
    </source>
</evidence>
<dbReference type="SUPFAM" id="SSF55781">
    <property type="entry name" value="GAF domain-like"/>
    <property type="match status" value="1"/>
</dbReference>
<reference evidence="6 7" key="1">
    <citation type="submission" date="2018-09" db="EMBL/GenBank/DDBJ databases">
        <title>Novel species of Arthrobacter.</title>
        <authorList>
            <person name="Liu Q."/>
            <person name="Xin Y.-H."/>
        </authorList>
    </citation>
    <scope>NUCLEOTIDE SEQUENCE [LARGE SCALE GENOMIC DNA]</scope>
    <source>
        <strain evidence="6 7">Hz2</strain>
    </source>
</reference>
<keyword evidence="4" id="KW-0804">Transcription</keyword>
<dbReference type="InterPro" id="IPR005561">
    <property type="entry name" value="ANTAR"/>
</dbReference>
<dbReference type="AlphaFoldDB" id="A0A3A5MFS8"/>
<dbReference type="PIRSF" id="PIRSF036625">
    <property type="entry name" value="GAF_ANTAR"/>
    <property type="match status" value="1"/>
</dbReference>
<dbReference type="InterPro" id="IPR029016">
    <property type="entry name" value="GAF-like_dom_sf"/>
</dbReference>
<evidence type="ECO:0000313" key="7">
    <source>
        <dbReference type="Proteomes" id="UP000272560"/>
    </source>
</evidence>
<dbReference type="InterPro" id="IPR036388">
    <property type="entry name" value="WH-like_DNA-bd_sf"/>
</dbReference>
<protein>
    <submittedName>
        <fullName evidence="6">ANTAR domain-containing protein</fullName>
    </submittedName>
</protein>
<dbReference type="GO" id="GO:0016301">
    <property type="term" value="F:kinase activity"/>
    <property type="evidence" value="ECO:0007669"/>
    <property type="project" value="UniProtKB-KW"/>
</dbReference>
<name>A0A3A5MFS8_9MICC</name>
<comment type="caution">
    <text evidence="6">The sequence shown here is derived from an EMBL/GenBank/DDBJ whole genome shotgun (WGS) entry which is preliminary data.</text>
</comment>
<evidence type="ECO:0000256" key="3">
    <source>
        <dbReference type="ARBA" id="ARBA00023015"/>
    </source>
</evidence>
<dbReference type="Pfam" id="PF13185">
    <property type="entry name" value="GAF_2"/>
    <property type="match status" value="1"/>
</dbReference>
<dbReference type="InterPro" id="IPR011006">
    <property type="entry name" value="CheY-like_superfamily"/>
</dbReference>
<dbReference type="InterPro" id="IPR003018">
    <property type="entry name" value="GAF"/>
</dbReference>
<dbReference type="GO" id="GO:0003723">
    <property type="term" value="F:RNA binding"/>
    <property type="evidence" value="ECO:0007669"/>
    <property type="project" value="InterPro"/>
</dbReference>
<dbReference type="SMART" id="SM01012">
    <property type="entry name" value="ANTAR"/>
    <property type="match status" value="1"/>
</dbReference>
<dbReference type="EMBL" id="QZVT01000001">
    <property type="protein sequence ID" value="RJT83338.1"/>
    <property type="molecule type" value="Genomic_DNA"/>
</dbReference>
<dbReference type="Pfam" id="PF03861">
    <property type="entry name" value="ANTAR"/>
    <property type="match status" value="1"/>
</dbReference>
<keyword evidence="1" id="KW-0808">Transferase</keyword>
<accession>A0A3A5MFS8</accession>
<dbReference type="RefSeq" id="WP_120147425.1">
    <property type="nucleotide sequence ID" value="NZ_QZVT01000001.1"/>
</dbReference>
<dbReference type="PROSITE" id="PS50921">
    <property type="entry name" value="ANTAR"/>
    <property type="match status" value="1"/>
</dbReference>
<gene>
    <name evidence="6" type="ORF">D6T63_02540</name>
</gene>
<proteinExistence type="predicted"/>
<keyword evidence="2" id="KW-0418">Kinase</keyword>
<dbReference type="OrthoDB" id="3820533at2"/>
<dbReference type="Gene3D" id="3.30.450.40">
    <property type="match status" value="1"/>
</dbReference>
<evidence type="ECO:0000256" key="1">
    <source>
        <dbReference type="ARBA" id="ARBA00022679"/>
    </source>
</evidence>
<keyword evidence="3" id="KW-0805">Transcription regulation</keyword>
<dbReference type="Gene3D" id="1.10.10.10">
    <property type="entry name" value="Winged helix-like DNA-binding domain superfamily/Winged helix DNA-binding domain"/>
    <property type="match status" value="1"/>
</dbReference>
<evidence type="ECO:0000256" key="4">
    <source>
        <dbReference type="ARBA" id="ARBA00023163"/>
    </source>
</evidence>